<evidence type="ECO:0000313" key="3">
    <source>
        <dbReference type="EMBL" id="CEL97986.1"/>
    </source>
</evidence>
<keyword evidence="4" id="KW-1185">Reference proteome</keyword>
<feature type="compositionally biased region" description="Gly residues" evidence="2">
    <location>
        <begin position="168"/>
        <end position="178"/>
    </location>
</feature>
<dbReference type="VEuPathDB" id="CryptoDB:Vbra_12433"/>
<evidence type="ECO:0000313" key="4">
    <source>
        <dbReference type="Proteomes" id="UP000041254"/>
    </source>
</evidence>
<evidence type="ECO:0000256" key="1">
    <source>
        <dbReference type="SAM" id="Coils"/>
    </source>
</evidence>
<proteinExistence type="predicted"/>
<organism evidence="3 4">
    <name type="scientific">Vitrella brassicaformis (strain CCMP3155)</name>
    <dbReference type="NCBI Taxonomy" id="1169540"/>
    <lineage>
        <taxon>Eukaryota</taxon>
        <taxon>Sar</taxon>
        <taxon>Alveolata</taxon>
        <taxon>Colpodellida</taxon>
        <taxon>Vitrellaceae</taxon>
        <taxon>Vitrella</taxon>
    </lineage>
</organism>
<protein>
    <submittedName>
        <fullName evidence="3">Uncharacterized protein</fullName>
    </submittedName>
</protein>
<dbReference type="Proteomes" id="UP000041254">
    <property type="component" value="Unassembled WGS sequence"/>
</dbReference>
<dbReference type="EMBL" id="CDMY01000260">
    <property type="protein sequence ID" value="CEL97986.1"/>
    <property type="molecule type" value="Genomic_DNA"/>
</dbReference>
<reference evidence="3 4" key="1">
    <citation type="submission" date="2014-11" db="EMBL/GenBank/DDBJ databases">
        <authorList>
            <person name="Zhu J."/>
            <person name="Qi W."/>
            <person name="Song R."/>
        </authorList>
    </citation>
    <scope>NUCLEOTIDE SEQUENCE [LARGE SCALE GENOMIC DNA]</scope>
</reference>
<dbReference type="InParanoid" id="A0A0G4ELD2"/>
<gene>
    <name evidence="3" type="ORF">Vbra_12433</name>
</gene>
<feature type="region of interest" description="Disordered" evidence="2">
    <location>
        <begin position="37"/>
        <end position="62"/>
    </location>
</feature>
<dbReference type="AlphaFoldDB" id="A0A0G4ELD2"/>
<evidence type="ECO:0000256" key="2">
    <source>
        <dbReference type="SAM" id="MobiDB-lite"/>
    </source>
</evidence>
<feature type="coiled-coil region" evidence="1">
    <location>
        <begin position="188"/>
        <end position="215"/>
    </location>
</feature>
<sequence>MHQYGDGRSRSVLPSRPFLYFEYDPHGIVSDRKAAFEAAARNKSSPTPRNPDEWTRHKKAEQQMVEAAERDAARSRPLWHDMGDGYLQAFLRMLRERDRQYLYRRWAEWLAHFRSVHADENLVVANLRCRMQMDLDHLNHLHGAAQCSARKRRAGPHRSATPSPSRPSGGGHCDGGGMLAALDNLPHNQRKAGAIRRVEEDAKAYEEDMKLIDQVFKSLLKESCSRITCTGGKPPRHPVHHFPHAPHGLPPLQPTRSQSDTAAVSVASCSCINHNKQESSMAAVTPSLAGMSVAVLGDEWAVVDRQGGRGAFWRLLQDCVWETAGEVGRRYRWVTSSVGREVLADMMWN</sequence>
<feature type="region of interest" description="Disordered" evidence="2">
    <location>
        <begin position="146"/>
        <end position="178"/>
    </location>
</feature>
<accession>A0A0G4ELD2</accession>
<keyword evidence="1" id="KW-0175">Coiled coil</keyword>
<name>A0A0G4ELD2_VITBC</name>